<accession>A0A5J9UJU9</accession>
<proteinExistence type="predicted"/>
<feature type="non-terminal residue" evidence="1">
    <location>
        <position position="1"/>
    </location>
</feature>
<sequence length="199" mass="22367">MFCRLSLSNNKYQVIKSPIDLVECKSSVRSFLGKSEKGVYFAAIDDTDQLRVWILRLSLGAQGRTPRTYTSPGNSLRTSTPGHALPAGQEIPAWFWEHRDCLSLQAGRNVLGFLPLCMPMHQAPGGYEYMMCFGVTGKREHLVELAMDAIPSLRCPSILTGKPVLDLVQTQQDLFKINIQMNHREIKPLIYPTLHPPID</sequence>
<comment type="caution">
    <text evidence="1">The sequence shown here is derived from an EMBL/GenBank/DDBJ whole genome shotgun (WGS) entry which is preliminary data.</text>
</comment>
<dbReference type="AlphaFoldDB" id="A0A5J9UJU9"/>
<protein>
    <submittedName>
        <fullName evidence="1">Uncharacterized protein</fullName>
    </submittedName>
</protein>
<organism evidence="1 2">
    <name type="scientific">Eragrostis curvula</name>
    <name type="common">weeping love grass</name>
    <dbReference type="NCBI Taxonomy" id="38414"/>
    <lineage>
        <taxon>Eukaryota</taxon>
        <taxon>Viridiplantae</taxon>
        <taxon>Streptophyta</taxon>
        <taxon>Embryophyta</taxon>
        <taxon>Tracheophyta</taxon>
        <taxon>Spermatophyta</taxon>
        <taxon>Magnoliopsida</taxon>
        <taxon>Liliopsida</taxon>
        <taxon>Poales</taxon>
        <taxon>Poaceae</taxon>
        <taxon>PACMAD clade</taxon>
        <taxon>Chloridoideae</taxon>
        <taxon>Eragrostideae</taxon>
        <taxon>Eragrostidinae</taxon>
        <taxon>Eragrostis</taxon>
    </lineage>
</organism>
<name>A0A5J9UJU9_9POAL</name>
<keyword evidence="2" id="KW-1185">Reference proteome</keyword>
<evidence type="ECO:0000313" key="1">
    <source>
        <dbReference type="EMBL" id="TVU23675.1"/>
    </source>
</evidence>
<dbReference type="PANTHER" id="PTHR34591:SF43">
    <property type="entry name" value="F-BOX DOMAIN-CONTAINING PROTEIN"/>
    <property type="match status" value="1"/>
</dbReference>
<dbReference type="OrthoDB" id="886494at2759"/>
<dbReference type="EMBL" id="RWGY01000013">
    <property type="protein sequence ID" value="TVU23675.1"/>
    <property type="molecule type" value="Genomic_DNA"/>
</dbReference>
<dbReference type="Gramene" id="TVU23675">
    <property type="protein sequence ID" value="TVU23675"/>
    <property type="gene ID" value="EJB05_26054"/>
</dbReference>
<reference evidence="1 2" key="1">
    <citation type="journal article" date="2019" name="Sci. Rep.">
        <title>A high-quality genome of Eragrostis curvula grass provides insights into Poaceae evolution and supports new strategies to enhance forage quality.</title>
        <authorList>
            <person name="Carballo J."/>
            <person name="Santos B.A.C.M."/>
            <person name="Zappacosta D."/>
            <person name="Garbus I."/>
            <person name="Selva J.P."/>
            <person name="Gallo C.A."/>
            <person name="Diaz A."/>
            <person name="Albertini E."/>
            <person name="Caccamo M."/>
            <person name="Echenique V."/>
        </authorList>
    </citation>
    <scope>NUCLEOTIDE SEQUENCE [LARGE SCALE GENOMIC DNA]</scope>
    <source>
        <strain evidence="2">cv. Victoria</strain>
        <tissue evidence="1">Leaf</tissue>
    </source>
</reference>
<evidence type="ECO:0000313" key="2">
    <source>
        <dbReference type="Proteomes" id="UP000324897"/>
    </source>
</evidence>
<dbReference type="PANTHER" id="PTHR34591">
    <property type="entry name" value="OS03G0653100 PROTEIN-RELATED"/>
    <property type="match status" value="1"/>
</dbReference>
<dbReference type="Proteomes" id="UP000324897">
    <property type="component" value="Chromosome 2"/>
</dbReference>
<gene>
    <name evidence="1" type="ORF">EJB05_26054</name>
</gene>